<keyword evidence="2" id="KW-0732">Signal</keyword>
<gene>
    <name evidence="3" type="ORF">San01_22950</name>
</gene>
<evidence type="ECO:0000256" key="2">
    <source>
        <dbReference type="SAM" id="SignalP"/>
    </source>
</evidence>
<evidence type="ECO:0000313" key="3">
    <source>
        <dbReference type="EMBL" id="GES29808.1"/>
    </source>
</evidence>
<accession>A0A5J4LGL9</accession>
<name>A0A5J4LGL9_9ACTN</name>
<feature type="transmembrane region" description="Helical" evidence="1">
    <location>
        <begin position="6"/>
        <end position="32"/>
    </location>
</feature>
<feature type="transmembrane region" description="Helical" evidence="1">
    <location>
        <begin position="44"/>
        <end position="65"/>
    </location>
</feature>
<keyword evidence="1" id="KW-1133">Transmembrane helix</keyword>
<dbReference type="RefSeq" id="WP_086715406.1">
    <property type="nucleotide sequence ID" value="NZ_BLAG01000007.1"/>
</dbReference>
<sequence>MAKLAFLILAFGPVLAPCVFVVAATALSLRAYRRLPGRGWRLPSVATCALVAVMAGAAAFGGYAWGVMSGFYILDPDQMCAAQVVRGDHIETRETLPVSARCVTSDGVASELVPGWVNPLIYLGLTLLVAALVTGVLAGLRRRTGRR</sequence>
<feature type="chain" id="PRO_5039037769" description="Integral membrane protein" evidence="2">
    <location>
        <begin position="17"/>
        <end position="147"/>
    </location>
</feature>
<evidence type="ECO:0000313" key="4">
    <source>
        <dbReference type="Proteomes" id="UP000325598"/>
    </source>
</evidence>
<dbReference type="EMBL" id="BLAG01000007">
    <property type="protein sequence ID" value="GES29808.1"/>
    <property type="molecule type" value="Genomic_DNA"/>
</dbReference>
<evidence type="ECO:0008006" key="5">
    <source>
        <dbReference type="Google" id="ProtNLM"/>
    </source>
</evidence>
<feature type="signal peptide" evidence="2">
    <location>
        <begin position="1"/>
        <end position="16"/>
    </location>
</feature>
<dbReference type="AlphaFoldDB" id="A0A5J4LGL9"/>
<dbReference type="Proteomes" id="UP000325598">
    <property type="component" value="Unassembled WGS sequence"/>
</dbReference>
<comment type="caution">
    <text evidence="3">The sequence shown here is derived from an EMBL/GenBank/DDBJ whole genome shotgun (WGS) entry which is preliminary data.</text>
</comment>
<organism evidence="3 4">
    <name type="scientific">Streptomyces angustmyceticus</name>
    <dbReference type="NCBI Taxonomy" id="285578"/>
    <lineage>
        <taxon>Bacteria</taxon>
        <taxon>Bacillati</taxon>
        <taxon>Actinomycetota</taxon>
        <taxon>Actinomycetes</taxon>
        <taxon>Kitasatosporales</taxon>
        <taxon>Streptomycetaceae</taxon>
        <taxon>Streptomyces</taxon>
    </lineage>
</organism>
<keyword evidence="1" id="KW-0812">Transmembrane</keyword>
<feature type="transmembrane region" description="Helical" evidence="1">
    <location>
        <begin position="120"/>
        <end position="140"/>
    </location>
</feature>
<dbReference type="GeneID" id="96755811"/>
<proteinExistence type="predicted"/>
<keyword evidence="4" id="KW-1185">Reference proteome</keyword>
<evidence type="ECO:0000256" key="1">
    <source>
        <dbReference type="SAM" id="Phobius"/>
    </source>
</evidence>
<keyword evidence="1" id="KW-0472">Membrane</keyword>
<reference evidence="3 4" key="1">
    <citation type="submission" date="2019-10" db="EMBL/GenBank/DDBJ databases">
        <title>Whole genome shotgun sequence of Streptomyces angustmyceticus NBRC 3934.</title>
        <authorList>
            <person name="Hosoyama A."/>
            <person name="Ichikawa N."/>
            <person name="Kimura A."/>
            <person name="Kitahashi Y."/>
            <person name="Komaki H."/>
            <person name="Uohara A."/>
        </authorList>
    </citation>
    <scope>NUCLEOTIDE SEQUENCE [LARGE SCALE GENOMIC DNA]</scope>
    <source>
        <strain evidence="3 4">NBRC 3934</strain>
    </source>
</reference>
<protein>
    <recommendedName>
        <fullName evidence="5">Integral membrane protein</fullName>
    </recommendedName>
</protein>
<dbReference type="OrthoDB" id="4240641at2"/>